<dbReference type="CDD" id="cd02149">
    <property type="entry name" value="NfsB-like"/>
    <property type="match status" value="1"/>
</dbReference>
<sequence length="208" mass="23191">MAILEALNWRYAVREFSDMKLSDETIAELVEATRLSPSAYGLQPYKLLVVKSPEVKNKLLPYAMGQTKVRDCSHLFILTVNTIIDAQFIEQHFAHVERERCLDAGELAGFTQHVKEVMLSMSVEQLQHWAENQVHIALGNLLTTAALKQVDACPMAGFEKQGFDQVLGLTEQGQKSAVICALGERAVTDTSSSERKVRLPANNFSLEI</sequence>
<keyword evidence="3" id="KW-0285">Flavoprotein</keyword>
<evidence type="ECO:0000256" key="6">
    <source>
        <dbReference type="ARBA" id="ARBA00023002"/>
    </source>
</evidence>
<evidence type="ECO:0000256" key="1">
    <source>
        <dbReference type="ARBA" id="ARBA00001917"/>
    </source>
</evidence>
<comment type="caution">
    <text evidence="8">The sequence shown here is derived from an EMBL/GenBank/DDBJ whole genome shotgun (WGS) entry which is preliminary data.</text>
</comment>
<dbReference type="InterPro" id="IPR000415">
    <property type="entry name" value="Nitroreductase-like"/>
</dbReference>
<keyword evidence="9" id="KW-1185">Reference proteome</keyword>
<evidence type="ECO:0000256" key="2">
    <source>
        <dbReference type="ARBA" id="ARBA00007118"/>
    </source>
</evidence>
<comment type="similarity">
    <text evidence="2">Belongs to the nitroreductase family.</text>
</comment>
<evidence type="ECO:0000313" key="9">
    <source>
        <dbReference type="Proteomes" id="UP000275281"/>
    </source>
</evidence>
<proteinExistence type="inferred from homology"/>
<evidence type="ECO:0000256" key="3">
    <source>
        <dbReference type="ARBA" id="ARBA00022630"/>
    </source>
</evidence>
<dbReference type="GO" id="GO:0016491">
    <property type="term" value="F:oxidoreductase activity"/>
    <property type="evidence" value="ECO:0007669"/>
    <property type="project" value="UniProtKB-KW"/>
</dbReference>
<reference evidence="8 9" key="1">
    <citation type="submission" date="2018-11" db="EMBL/GenBank/DDBJ databases">
        <authorList>
            <person name="Ye M.-Q."/>
            <person name="Du Z.-J."/>
        </authorList>
    </citation>
    <scope>NUCLEOTIDE SEQUENCE [LARGE SCALE GENOMIC DNA]</scope>
    <source>
        <strain evidence="8 9">U0105</strain>
    </source>
</reference>
<keyword evidence="5" id="KW-0521">NADP</keyword>
<keyword evidence="6" id="KW-0560">Oxidoreductase</keyword>
<keyword evidence="4" id="KW-0288">FMN</keyword>
<dbReference type="RefSeq" id="WP_124026875.1">
    <property type="nucleotide sequence ID" value="NZ_JBHRSN010000015.1"/>
</dbReference>
<dbReference type="PANTHER" id="PTHR43673">
    <property type="entry name" value="NAD(P)H NITROREDUCTASE YDGI-RELATED"/>
    <property type="match status" value="1"/>
</dbReference>
<comment type="cofactor">
    <cofactor evidence="1">
        <name>FMN</name>
        <dbReference type="ChEBI" id="CHEBI:58210"/>
    </cofactor>
</comment>
<dbReference type="Gene3D" id="3.40.109.10">
    <property type="entry name" value="NADH Oxidase"/>
    <property type="match status" value="1"/>
</dbReference>
<evidence type="ECO:0000313" key="8">
    <source>
        <dbReference type="EMBL" id="RPJ66970.1"/>
    </source>
</evidence>
<organism evidence="8 9">
    <name type="scientific">Alteromonas sediminis</name>
    <dbReference type="NCBI Taxonomy" id="2259342"/>
    <lineage>
        <taxon>Bacteria</taxon>
        <taxon>Pseudomonadati</taxon>
        <taxon>Pseudomonadota</taxon>
        <taxon>Gammaproteobacteria</taxon>
        <taxon>Alteromonadales</taxon>
        <taxon>Alteromonadaceae</taxon>
        <taxon>Alteromonas/Salinimonas group</taxon>
        <taxon>Alteromonas</taxon>
    </lineage>
</organism>
<dbReference type="PANTHER" id="PTHR43673:SF2">
    <property type="entry name" value="NITROREDUCTASE"/>
    <property type="match status" value="1"/>
</dbReference>
<dbReference type="AlphaFoldDB" id="A0A3N5Y1F0"/>
<dbReference type="SUPFAM" id="SSF55469">
    <property type="entry name" value="FMN-dependent nitroreductase-like"/>
    <property type="match status" value="1"/>
</dbReference>
<protein>
    <submittedName>
        <fullName evidence="8">NAD(P)H-dependent oxidoreductase</fullName>
    </submittedName>
</protein>
<dbReference type="OrthoDB" id="9809288at2"/>
<dbReference type="InterPro" id="IPR029479">
    <property type="entry name" value="Nitroreductase"/>
</dbReference>
<gene>
    <name evidence="8" type="ORF">DRW07_05345</name>
</gene>
<dbReference type="InterPro" id="IPR033878">
    <property type="entry name" value="NfsB-like"/>
</dbReference>
<evidence type="ECO:0000256" key="5">
    <source>
        <dbReference type="ARBA" id="ARBA00022857"/>
    </source>
</evidence>
<name>A0A3N5Y1F0_9ALTE</name>
<dbReference type="EMBL" id="RPOK01000002">
    <property type="protein sequence ID" value="RPJ66970.1"/>
    <property type="molecule type" value="Genomic_DNA"/>
</dbReference>
<evidence type="ECO:0000259" key="7">
    <source>
        <dbReference type="Pfam" id="PF00881"/>
    </source>
</evidence>
<dbReference type="Pfam" id="PF00881">
    <property type="entry name" value="Nitroreductase"/>
    <property type="match status" value="1"/>
</dbReference>
<feature type="domain" description="Nitroreductase" evidence="7">
    <location>
        <begin position="8"/>
        <end position="183"/>
    </location>
</feature>
<dbReference type="Proteomes" id="UP000275281">
    <property type="component" value="Unassembled WGS sequence"/>
</dbReference>
<accession>A0A3N5Y1F0</accession>
<evidence type="ECO:0000256" key="4">
    <source>
        <dbReference type="ARBA" id="ARBA00022643"/>
    </source>
</evidence>